<feature type="region of interest" description="Disordered" evidence="7">
    <location>
        <begin position="1"/>
        <end position="37"/>
    </location>
</feature>
<evidence type="ECO:0000256" key="3">
    <source>
        <dbReference type="ARBA" id="ARBA00022729"/>
    </source>
</evidence>
<dbReference type="AlphaFoldDB" id="M5S5K9"/>
<keyword evidence="5" id="KW-0998">Cell outer membrane</keyword>
<dbReference type="OrthoDB" id="9813141at2"/>
<dbReference type="GO" id="GO:0015627">
    <property type="term" value="C:type II protein secretion system complex"/>
    <property type="evidence" value="ECO:0007669"/>
    <property type="project" value="TreeGrafter"/>
</dbReference>
<keyword evidence="3" id="KW-0732">Signal</keyword>
<feature type="domain" description="Secretin/TonB short N-terminal" evidence="8">
    <location>
        <begin position="81"/>
        <end position="129"/>
    </location>
</feature>
<organism evidence="9 10">
    <name type="scientific">Rhodopirellula maiorica SM1</name>
    <dbReference type="NCBI Taxonomy" id="1265738"/>
    <lineage>
        <taxon>Bacteria</taxon>
        <taxon>Pseudomonadati</taxon>
        <taxon>Planctomycetota</taxon>
        <taxon>Planctomycetia</taxon>
        <taxon>Pirellulales</taxon>
        <taxon>Pirellulaceae</taxon>
        <taxon>Novipirellula</taxon>
    </lineage>
</organism>
<evidence type="ECO:0000259" key="8">
    <source>
        <dbReference type="SMART" id="SM00965"/>
    </source>
</evidence>
<dbReference type="InterPro" id="IPR050810">
    <property type="entry name" value="Bact_Secretion_Sys_Channel"/>
</dbReference>
<dbReference type="GO" id="GO:0019867">
    <property type="term" value="C:outer membrane"/>
    <property type="evidence" value="ECO:0007669"/>
    <property type="project" value="InterPro"/>
</dbReference>
<dbReference type="PANTHER" id="PTHR30332">
    <property type="entry name" value="PROBABLE GENERAL SECRETION PATHWAY PROTEIN D"/>
    <property type="match status" value="1"/>
</dbReference>
<evidence type="ECO:0000256" key="5">
    <source>
        <dbReference type="ARBA" id="ARBA00023237"/>
    </source>
</evidence>
<evidence type="ECO:0000256" key="1">
    <source>
        <dbReference type="ARBA" id="ARBA00004370"/>
    </source>
</evidence>
<evidence type="ECO:0000256" key="2">
    <source>
        <dbReference type="ARBA" id="ARBA00022448"/>
    </source>
</evidence>
<dbReference type="InterPro" id="IPR001775">
    <property type="entry name" value="GspD/PilQ"/>
</dbReference>
<feature type="compositionally biased region" description="Polar residues" evidence="7">
    <location>
        <begin position="488"/>
        <end position="505"/>
    </location>
</feature>
<protein>
    <submittedName>
        <fullName evidence="9">Type II and III secretion system protein</fullName>
    </submittedName>
</protein>
<evidence type="ECO:0000256" key="4">
    <source>
        <dbReference type="ARBA" id="ARBA00023136"/>
    </source>
</evidence>
<comment type="caution">
    <text evidence="9">The sequence shown here is derived from an EMBL/GenBank/DDBJ whole genome shotgun (WGS) entry which is preliminary data.</text>
</comment>
<feature type="compositionally biased region" description="Polar residues" evidence="7">
    <location>
        <begin position="21"/>
        <end position="31"/>
    </location>
</feature>
<keyword evidence="10" id="KW-1185">Reference proteome</keyword>
<keyword evidence="2" id="KW-0813">Transport</keyword>
<sequence>MNRSSQPLTKPDPHWREKTATVAQTAWQSEGPSRRDHVGLVPAVPPQERVYSDAIHHGISITAMDTTVDSVLNVIAEQQGLNVITSGDVSQRITVKLTDVSLADALNSILPANGLTWTQRNNIIIVSNISGETKGPADLQGREMRVFALDYISAEDAEKIITGMLSPVGQVFINQSMATDHRRTQEQLVVEDLPMYLSRVEQYIAQVDCAPRQVMVEAHVLQVNLSEENRHGINMNNMLRVAGSPIRLEARNFIKGGTQPSGVLSVEGSDLNGVIEAIKSTTDSKTLASPKIAVLNGQQARIQVGGQIGYLLTTTTQTSTLQSVNFLDVGVILEVTPTITEDGQIVMQVNPEVSTGRINATTSLPESETTQLQTRIMLADGEAMLIGGLIKEGNTTGQSRIPWIGDLWVLGKLFRRHEVQRERSEIIIALLPRILPDVPGCRDIHPVEVQQATTPLFHDGLQPIDRRHWEPEAVDPNAVLLKPRAARSPSQTFAPDPHPTSSSRTATRRFVDQSAEAVIVEDRSGNDGYAPVYYESDYTSNHPTDLDVQ</sequence>
<feature type="region of interest" description="Disordered" evidence="7">
    <location>
        <begin position="485"/>
        <end position="510"/>
    </location>
</feature>
<comment type="similarity">
    <text evidence="6">Belongs to the bacterial secretin family.</text>
</comment>
<dbReference type="InterPro" id="IPR038591">
    <property type="entry name" value="NolW-like_sf"/>
</dbReference>
<dbReference type="Gene3D" id="3.30.1370.130">
    <property type="match status" value="1"/>
</dbReference>
<dbReference type="GO" id="GO:0009306">
    <property type="term" value="P:protein secretion"/>
    <property type="evidence" value="ECO:0007669"/>
    <property type="project" value="InterPro"/>
</dbReference>
<dbReference type="InterPro" id="IPR004846">
    <property type="entry name" value="T2SS/T3SS_dom"/>
</dbReference>
<dbReference type="Pfam" id="PF00263">
    <property type="entry name" value="Secretin"/>
    <property type="match status" value="1"/>
</dbReference>
<evidence type="ECO:0000313" key="9">
    <source>
        <dbReference type="EMBL" id="EMI21479.1"/>
    </source>
</evidence>
<gene>
    <name evidence="9" type="ORF">RMSM_01623</name>
</gene>
<dbReference type="PRINTS" id="PR00811">
    <property type="entry name" value="BCTERIALGSPD"/>
</dbReference>
<comment type="subcellular location">
    <subcellularLocation>
        <location evidence="1">Membrane</location>
    </subcellularLocation>
</comment>
<proteinExistence type="inferred from homology"/>
<evidence type="ECO:0000313" key="10">
    <source>
        <dbReference type="Proteomes" id="UP000011991"/>
    </source>
</evidence>
<dbReference type="PANTHER" id="PTHR30332:SF24">
    <property type="entry name" value="SECRETIN GSPD-RELATED"/>
    <property type="match status" value="1"/>
</dbReference>
<evidence type="ECO:0000256" key="6">
    <source>
        <dbReference type="RuleBase" id="RU004003"/>
    </source>
</evidence>
<keyword evidence="4" id="KW-0472">Membrane</keyword>
<evidence type="ECO:0000256" key="7">
    <source>
        <dbReference type="SAM" id="MobiDB-lite"/>
    </source>
</evidence>
<dbReference type="PATRIC" id="fig|1265738.3.peg.1613"/>
<dbReference type="Proteomes" id="UP000011991">
    <property type="component" value="Unassembled WGS sequence"/>
</dbReference>
<dbReference type="EMBL" id="ANOG01000246">
    <property type="protein sequence ID" value="EMI21479.1"/>
    <property type="molecule type" value="Genomic_DNA"/>
</dbReference>
<name>M5S5K9_9BACT</name>
<dbReference type="SMART" id="SM00965">
    <property type="entry name" value="STN"/>
    <property type="match status" value="1"/>
</dbReference>
<accession>M5S5K9</accession>
<dbReference type="Gene3D" id="3.30.1370.120">
    <property type="match status" value="1"/>
</dbReference>
<reference evidence="9 10" key="1">
    <citation type="journal article" date="2013" name="Mar. Genomics">
        <title>Expression of sulfatases in Rhodopirellula baltica and the diversity of sulfatases in the genus Rhodopirellula.</title>
        <authorList>
            <person name="Wegner C.E."/>
            <person name="Richter-Heitmann T."/>
            <person name="Klindworth A."/>
            <person name="Klockow C."/>
            <person name="Richter M."/>
            <person name="Achstetter T."/>
            <person name="Glockner F.O."/>
            <person name="Harder J."/>
        </authorList>
    </citation>
    <scope>NUCLEOTIDE SEQUENCE [LARGE SCALE GENOMIC DNA]</scope>
    <source>
        <strain evidence="9 10">SM1</strain>
    </source>
</reference>
<dbReference type="InterPro" id="IPR011662">
    <property type="entry name" value="Secretin/TonB_short_N"/>
</dbReference>